<keyword evidence="1" id="KW-0812">Transmembrane</keyword>
<keyword evidence="3" id="KW-1185">Reference proteome</keyword>
<sequence>MQQQVSDTRWIENRGGQEGLFDVGFEAFNHLKEEWLPDFFVLSLLGMTVIGVLWFCPTWAARQIVIRRLFWLTGSLYLYRAVTLSVTTLPPPKRGCQPVSIAGTPVLDVFWMGIKMLIGDVKA</sequence>
<dbReference type="STRING" id="78915.A0A4P9XPY3"/>
<name>A0A4P9XPY3_9FUNG</name>
<feature type="non-terminal residue" evidence="2">
    <location>
        <position position="123"/>
    </location>
</feature>
<proteinExistence type="predicted"/>
<dbReference type="PANTHER" id="PTHR21290:SF25">
    <property type="entry name" value="SPHINGOMYELIN SYNTHASE-RELATED PROTEIN 1"/>
    <property type="match status" value="1"/>
</dbReference>
<dbReference type="GO" id="GO:0005886">
    <property type="term" value="C:plasma membrane"/>
    <property type="evidence" value="ECO:0007669"/>
    <property type="project" value="TreeGrafter"/>
</dbReference>
<dbReference type="EMBL" id="KZ992641">
    <property type="protein sequence ID" value="RKP08068.1"/>
    <property type="molecule type" value="Genomic_DNA"/>
</dbReference>
<dbReference type="AlphaFoldDB" id="A0A4P9XPY3"/>
<dbReference type="GO" id="GO:0033188">
    <property type="term" value="F:sphingomyelin synthase activity"/>
    <property type="evidence" value="ECO:0007669"/>
    <property type="project" value="TreeGrafter"/>
</dbReference>
<dbReference type="OrthoDB" id="422827at2759"/>
<evidence type="ECO:0000256" key="1">
    <source>
        <dbReference type="SAM" id="Phobius"/>
    </source>
</evidence>
<dbReference type="Proteomes" id="UP000271241">
    <property type="component" value="Unassembled WGS sequence"/>
</dbReference>
<protein>
    <submittedName>
        <fullName evidence="2">Uncharacterized protein</fullName>
    </submittedName>
</protein>
<dbReference type="GO" id="GO:0046513">
    <property type="term" value="P:ceramide biosynthetic process"/>
    <property type="evidence" value="ECO:0007669"/>
    <property type="project" value="TreeGrafter"/>
</dbReference>
<dbReference type="GO" id="GO:0047493">
    <property type="term" value="F:ceramide cholinephosphotransferase activity"/>
    <property type="evidence" value="ECO:0007669"/>
    <property type="project" value="TreeGrafter"/>
</dbReference>
<feature type="transmembrane region" description="Helical" evidence="1">
    <location>
        <begin position="39"/>
        <end position="57"/>
    </location>
</feature>
<gene>
    <name evidence="2" type="ORF">THASP1DRAFT_23871</name>
</gene>
<accession>A0A4P9XPY3</accession>
<dbReference type="InterPro" id="IPR045221">
    <property type="entry name" value="Sphingomyelin_synth-like"/>
</dbReference>
<dbReference type="GO" id="GO:0005789">
    <property type="term" value="C:endoplasmic reticulum membrane"/>
    <property type="evidence" value="ECO:0007669"/>
    <property type="project" value="TreeGrafter"/>
</dbReference>
<dbReference type="GO" id="GO:0000139">
    <property type="term" value="C:Golgi membrane"/>
    <property type="evidence" value="ECO:0007669"/>
    <property type="project" value="TreeGrafter"/>
</dbReference>
<reference evidence="3" key="1">
    <citation type="journal article" date="2018" name="Nat. Microbiol.">
        <title>Leveraging single-cell genomics to expand the fungal tree of life.</title>
        <authorList>
            <person name="Ahrendt S.R."/>
            <person name="Quandt C.A."/>
            <person name="Ciobanu D."/>
            <person name="Clum A."/>
            <person name="Salamov A."/>
            <person name="Andreopoulos B."/>
            <person name="Cheng J.F."/>
            <person name="Woyke T."/>
            <person name="Pelin A."/>
            <person name="Henrissat B."/>
            <person name="Reynolds N.K."/>
            <person name="Benny G.L."/>
            <person name="Smith M.E."/>
            <person name="James T.Y."/>
            <person name="Grigoriev I.V."/>
        </authorList>
    </citation>
    <scope>NUCLEOTIDE SEQUENCE [LARGE SCALE GENOMIC DNA]</scope>
    <source>
        <strain evidence="3">RSA 1356</strain>
    </source>
</reference>
<evidence type="ECO:0000313" key="2">
    <source>
        <dbReference type="EMBL" id="RKP08068.1"/>
    </source>
</evidence>
<dbReference type="PANTHER" id="PTHR21290">
    <property type="entry name" value="SPHINGOMYELIN SYNTHETASE"/>
    <property type="match status" value="1"/>
</dbReference>
<keyword evidence="1" id="KW-1133">Transmembrane helix</keyword>
<keyword evidence="1" id="KW-0472">Membrane</keyword>
<evidence type="ECO:0000313" key="3">
    <source>
        <dbReference type="Proteomes" id="UP000271241"/>
    </source>
</evidence>
<organism evidence="2 3">
    <name type="scientific">Thamnocephalis sphaerospora</name>
    <dbReference type="NCBI Taxonomy" id="78915"/>
    <lineage>
        <taxon>Eukaryota</taxon>
        <taxon>Fungi</taxon>
        <taxon>Fungi incertae sedis</taxon>
        <taxon>Zoopagomycota</taxon>
        <taxon>Zoopagomycotina</taxon>
        <taxon>Zoopagomycetes</taxon>
        <taxon>Zoopagales</taxon>
        <taxon>Sigmoideomycetaceae</taxon>
        <taxon>Thamnocephalis</taxon>
    </lineage>
</organism>